<dbReference type="EMBL" id="CAJOBH010163968">
    <property type="protein sequence ID" value="CAF4888560.1"/>
    <property type="molecule type" value="Genomic_DNA"/>
</dbReference>
<organism evidence="3 4">
    <name type="scientific">Rotaria magnacalcarata</name>
    <dbReference type="NCBI Taxonomy" id="392030"/>
    <lineage>
        <taxon>Eukaryota</taxon>
        <taxon>Metazoa</taxon>
        <taxon>Spiralia</taxon>
        <taxon>Gnathifera</taxon>
        <taxon>Rotifera</taxon>
        <taxon>Eurotatoria</taxon>
        <taxon>Bdelloidea</taxon>
        <taxon>Philodinida</taxon>
        <taxon>Philodinidae</taxon>
        <taxon>Rotaria</taxon>
    </lineage>
</organism>
<dbReference type="Proteomes" id="UP000681967">
    <property type="component" value="Unassembled WGS sequence"/>
</dbReference>
<evidence type="ECO:0000313" key="3">
    <source>
        <dbReference type="EMBL" id="CAF5061204.1"/>
    </source>
</evidence>
<feature type="non-terminal residue" evidence="3">
    <location>
        <position position="1"/>
    </location>
</feature>
<gene>
    <name evidence="1" type="ORF">BYL167_LOCUS51660</name>
    <name evidence="3" type="ORF">GIL414_LOCUS60536</name>
    <name evidence="2" type="ORF">SMN809_LOCUS58956</name>
</gene>
<dbReference type="AlphaFoldDB" id="A0A8S3E722"/>
<comment type="caution">
    <text evidence="3">The sequence shown here is derived from an EMBL/GenBank/DDBJ whole genome shotgun (WGS) entry which is preliminary data.</text>
</comment>
<dbReference type="EMBL" id="CAJOBI010223329">
    <property type="protein sequence ID" value="CAF5046797.1"/>
    <property type="molecule type" value="Genomic_DNA"/>
</dbReference>
<reference evidence="3" key="1">
    <citation type="submission" date="2021-02" db="EMBL/GenBank/DDBJ databases">
        <authorList>
            <person name="Nowell W R."/>
        </authorList>
    </citation>
    <scope>NUCLEOTIDE SEQUENCE</scope>
</reference>
<evidence type="ECO:0000313" key="4">
    <source>
        <dbReference type="Proteomes" id="UP000681720"/>
    </source>
</evidence>
<protein>
    <submittedName>
        <fullName evidence="3">Uncharacterized protein</fullName>
    </submittedName>
</protein>
<evidence type="ECO:0000313" key="2">
    <source>
        <dbReference type="EMBL" id="CAF5046797.1"/>
    </source>
</evidence>
<dbReference type="Proteomes" id="UP000676336">
    <property type="component" value="Unassembled WGS sequence"/>
</dbReference>
<feature type="non-terminal residue" evidence="3">
    <location>
        <position position="76"/>
    </location>
</feature>
<proteinExistence type="predicted"/>
<accession>A0A8S3E722</accession>
<name>A0A8S3E722_9BILA</name>
<dbReference type="EMBL" id="CAJOBJ010234029">
    <property type="protein sequence ID" value="CAF5061204.1"/>
    <property type="molecule type" value="Genomic_DNA"/>
</dbReference>
<sequence length="76" mass="9152">YYLPSLCDYSRDIKHLTTLATCQTRDEHIQFNLELGQQQQLISTYERNVKSNFRLLEECIKQFGTFSSDLIKYEYY</sequence>
<evidence type="ECO:0000313" key="1">
    <source>
        <dbReference type="EMBL" id="CAF4888560.1"/>
    </source>
</evidence>
<dbReference type="Proteomes" id="UP000681720">
    <property type="component" value="Unassembled WGS sequence"/>
</dbReference>